<keyword evidence="4" id="KW-0274">FAD</keyword>
<dbReference type="InterPro" id="IPR016169">
    <property type="entry name" value="FAD-bd_PCMH_sub2"/>
</dbReference>
<keyword evidence="9" id="KW-1185">Reference proteome</keyword>
<dbReference type="SUPFAM" id="SSF56176">
    <property type="entry name" value="FAD-binding/transporter-associated domain-like"/>
    <property type="match status" value="1"/>
</dbReference>
<organism evidence="8 9">
    <name type="scientific">Agrocybe pediades</name>
    <dbReference type="NCBI Taxonomy" id="84607"/>
    <lineage>
        <taxon>Eukaryota</taxon>
        <taxon>Fungi</taxon>
        <taxon>Dikarya</taxon>
        <taxon>Basidiomycota</taxon>
        <taxon>Agaricomycotina</taxon>
        <taxon>Agaricomycetes</taxon>
        <taxon>Agaricomycetidae</taxon>
        <taxon>Agaricales</taxon>
        <taxon>Agaricineae</taxon>
        <taxon>Strophariaceae</taxon>
        <taxon>Agrocybe</taxon>
    </lineage>
</organism>
<dbReference type="Pfam" id="PF08031">
    <property type="entry name" value="BBE"/>
    <property type="match status" value="1"/>
</dbReference>
<sequence length="636" mass="67439">MFSSSLRLFALTGFFSLVYADLHSDLSSKGFTVSFPGDSQYSSLSQAFNQRFTFQPAAIVLPTSAEQVSTVVKAAAANSYQVVARSGGHSYIANGLGGKNNVVVVDMRNFKSISIDSSTGNAVIGTGNRLGDIALALNNQGRGMPHGTCPYVGIGGHSGYGGYGFTARMWGLTLDNILSIQVVLADGSITTASSTSNSDLFWALRGASGSFGITTSITFKTYPVPSSATILGYDWDLSASAAADALGKFQTYAITNIPKEFGPELTLTKGSSQGRVRFSLGGGWYGAASGLDAVLQPFLSQMPAPSNSGRNVGTYINSVASLTGGLPLNTASGPDTHDTFYAKSLTTPQASPITAASRTAFMNYLANDGFNANTGWFVQVELYGGSNSAISAVGVDATAYAQRNALFTFQFYSYTFSSNPPYPSNGLTFVDGMVNSLVNNGPSGWDIGAYPNYVDDRLQNYQQMYFGSHYTRLHNLKNTYDPQGVFTFPTGVQGDVVPNPPPTTDVSIHPNGNNNKCLDVRAATYANGTPVQIYDCNGSGAQKWVINRGSTTSIRVSGTNFCLDAGSSPANGVGMKIWQCFDNLAAQTWTYNSANMIALSVQNQCLDLTDGSLTNSNQVQTWQCSPGNNNQVWTTS</sequence>
<evidence type="ECO:0000313" key="8">
    <source>
        <dbReference type="EMBL" id="KAF4622522.1"/>
    </source>
</evidence>
<comment type="cofactor">
    <cofactor evidence="1">
        <name>FAD</name>
        <dbReference type="ChEBI" id="CHEBI:57692"/>
    </cofactor>
</comment>
<dbReference type="AlphaFoldDB" id="A0A8H4R6B4"/>
<dbReference type="InterPro" id="IPR012951">
    <property type="entry name" value="BBE"/>
</dbReference>
<dbReference type="InterPro" id="IPR006094">
    <property type="entry name" value="Oxid_FAD_bind_N"/>
</dbReference>
<dbReference type="InterPro" id="IPR050416">
    <property type="entry name" value="FAD-linked_Oxidoreductase"/>
</dbReference>
<name>A0A8H4R6B4_9AGAR</name>
<reference evidence="8 9" key="1">
    <citation type="submission" date="2019-12" db="EMBL/GenBank/DDBJ databases">
        <authorList>
            <person name="Floudas D."/>
            <person name="Bentzer J."/>
            <person name="Ahren D."/>
            <person name="Johansson T."/>
            <person name="Persson P."/>
            <person name="Tunlid A."/>
        </authorList>
    </citation>
    <scope>NUCLEOTIDE SEQUENCE [LARGE SCALE GENOMIC DNA]</scope>
    <source>
        <strain evidence="8 9">CBS 102.39</strain>
    </source>
</reference>
<dbReference type="SMART" id="SM00458">
    <property type="entry name" value="RICIN"/>
    <property type="match status" value="1"/>
</dbReference>
<accession>A0A8H4R6B4</accession>
<dbReference type="PROSITE" id="PS51387">
    <property type="entry name" value="FAD_PCMH"/>
    <property type="match status" value="1"/>
</dbReference>
<dbReference type="Gene3D" id="3.30.465.10">
    <property type="match status" value="1"/>
</dbReference>
<evidence type="ECO:0000259" key="7">
    <source>
        <dbReference type="PROSITE" id="PS51387"/>
    </source>
</evidence>
<dbReference type="InterPro" id="IPR035992">
    <property type="entry name" value="Ricin_B-like_lectins"/>
</dbReference>
<keyword evidence="5" id="KW-0560">Oxidoreductase</keyword>
<dbReference type="Pfam" id="PF01565">
    <property type="entry name" value="FAD_binding_4"/>
    <property type="match status" value="1"/>
</dbReference>
<dbReference type="EMBL" id="JAACJL010000002">
    <property type="protein sequence ID" value="KAF4622522.1"/>
    <property type="molecule type" value="Genomic_DNA"/>
</dbReference>
<evidence type="ECO:0000256" key="4">
    <source>
        <dbReference type="ARBA" id="ARBA00022827"/>
    </source>
</evidence>
<evidence type="ECO:0000256" key="5">
    <source>
        <dbReference type="ARBA" id="ARBA00023002"/>
    </source>
</evidence>
<evidence type="ECO:0000313" key="9">
    <source>
        <dbReference type="Proteomes" id="UP000521872"/>
    </source>
</evidence>
<dbReference type="Pfam" id="PF00652">
    <property type="entry name" value="Ricin_B_lectin"/>
    <property type="match status" value="1"/>
</dbReference>
<dbReference type="PANTHER" id="PTHR42973:SF39">
    <property type="entry name" value="FAD-BINDING PCMH-TYPE DOMAIN-CONTAINING PROTEIN"/>
    <property type="match status" value="1"/>
</dbReference>
<dbReference type="Gene3D" id="2.80.10.50">
    <property type="match status" value="2"/>
</dbReference>
<dbReference type="GO" id="GO:0071949">
    <property type="term" value="F:FAD binding"/>
    <property type="evidence" value="ECO:0007669"/>
    <property type="project" value="InterPro"/>
</dbReference>
<keyword evidence="3" id="KW-0285">Flavoprotein</keyword>
<gene>
    <name evidence="8" type="ORF">D9613_009639</name>
</gene>
<dbReference type="SUPFAM" id="SSF50370">
    <property type="entry name" value="Ricin B-like lectins"/>
    <property type="match status" value="1"/>
</dbReference>
<evidence type="ECO:0000256" key="3">
    <source>
        <dbReference type="ARBA" id="ARBA00022630"/>
    </source>
</evidence>
<dbReference type="Proteomes" id="UP000521872">
    <property type="component" value="Unassembled WGS sequence"/>
</dbReference>
<dbReference type="PANTHER" id="PTHR42973">
    <property type="entry name" value="BINDING OXIDOREDUCTASE, PUTATIVE (AFU_ORTHOLOGUE AFUA_1G17690)-RELATED"/>
    <property type="match status" value="1"/>
</dbReference>
<comment type="similarity">
    <text evidence="2">Belongs to the oxygen-dependent FAD-linked oxidoreductase family.</text>
</comment>
<evidence type="ECO:0000256" key="1">
    <source>
        <dbReference type="ARBA" id="ARBA00001974"/>
    </source>
</evidence>
<feature type="chain" id="PRO_5034288393" description="FAD-binding PCMH-type domain-containing protein" evidence="6">
    <location>
        <begin position="21"/>
        <end position="636"/>
    </location>
</feature>
<dbReference type="CDD" id="cd00161">
    <property type="entry name" value="beta-trefoil_Ricin-like"/>
    <property type="match status" value="1"/>
</dbReference>
<evidence type="ECO:0000256" key="2">
    <source>
        <dbReference type="ARBA" id="ARBA00005466"/>
    </source>
</evidence>
<evidence type="ECO:0000256" key="6">
    <source>
        <dbReference type="SAM" id="SignalP"/>
    </source>
</evidence>
<comment type="caution">
    <text evidence="8">The sequence shown here is derived from an EMBL/GenBank/DDBJ whole genome shotgun (WGS) entry which is preliminary data.</text>
</comment>
<protein>
    <recommendedName>
        <fullName evidence="7">FAD-binding PCMH-type domain-containing protein</fullName>
    </recommendedName>
</protein>
<dbReference type="GO" id="GO:0016491">
    <property type="term" value="F:oxidoreductase activity"/>
    <property type="evidence" value="ECO:0007669"/>
    <property type="project" value="UniProtKB-KW"/>
</dbReference>
<dbReference type="InterPro" id="IPR000772">
    <property type="entry name" value="Ricin_B_lectin"/>
</dbReference>
<dbReference type="InterPro" id="IPR036318">
    <property type="entry name" value="FAD-bd_PCMH-like_sf"/>
</dbReference>
<dbReference type="InterPro" id="IPR016166">
    <property type="entry name" value="FAD-bd_PCMH"/>
</dbReference>
<dbReference type="Gene3D" id="3.40.462.20">
    <property type="match status" value="1"/>
</dbReference>
<feature type="signal peptide" evidence="6">
    <location>
        <begin position="1"/>
        <end position="20"/>
    </location>
</feature>
<dbReference type="PROSITE" id="PS50231">
    <property type="entry name" value="RICIN_B_LECTIN"/>
    <property type="match status" value="1"/>
</dbReference>
<proteinExistence type="inferred from homology"/>
<keyword evidence="6" id="KW-0732">Signal</keyword>
<feature type="domain" description="FAD-binding PCMH-type" evidence="7">
    <location>
        <begin position="52"/>
        <end position="224"/>
    </location>
</feature>